<keyword evidence="13" id="KW-1185">Reference proteome</keyword>
<comment type="subcellular location">
    <subcellularLocation>
        <location evidence="2">Membrane</location>
        <topology evidence="2">Single-pass membrane protein</topology>
    </subcellularLocation>
</comment>
<dbReference type="GO" id="GO:0004497">
    <property type="term" value="F:monooxygenase activity"/>
    <property type="evidence" value="ECO:0007669"/>
    <property type="project" value="UniProtKB-KW"/>
</dbReference>
<accession>A0A2P5A8L7</accession>
<sequence length="165" mass="18677">MKKVRKEINSIVGKNRLRSQDIANLPYIQAIYITKETLRLHPPGPIKPRESSQKCTINGYDIPEKARLLINWWAIGGDQKHWEISTSSMDRTSTPCPLGMEEKSALEQLLRCKLFRLQTSLAVMVQCFEWNVEGEDGIVNMEEALGISLPRAHPLISVPVARLSP</sequence>
<keyword evidence="7" id="KW-1133">Transmembrane helix</keyword>
<dbReference type="Gene3D" id="1.10.630.10">
    <property type="entry name" value="Cytochrome P450"/>
    <property type="match status" value="1"/>
</dbReference>
<evidence type="ECO:0000256" key="4">
    <source>
        <dbReference type="ARBA" id="ARBA00022617"/>
    </source>
</evidence>
<dbReference type="GO" id="GO:0016020">
    <property type="term" value="C:membrane"/>
    <property type="evidence" value="ECO:0007669"/>
    <property type="project" value="UniProtKB-SubCell"/>
</dbReference>
<evidence type="ECO:0000256" key="7">
    <source>
        <dbReference type="ARBA" id="ARBA00022989"/>
    </source>
</evidence>
<keyword evidence="10" id="KW-0503">Monooxygenase</keyword>
<dbReference type="GO" id="GO:0020037">
    <property type="term" value="F:heme binding"/>
    <property type="evidence" value="ECO:0007669"/>
    <property type="project" value="InterPro"/>
</dbReference>
<evidence type="ECO:0000256" key="9">
    <source>
        <dbReference type="ARBA" id="ARBA00023004"/>
    </source>
</evidence>
<dbReference type="Proteomes" id="UP000237105">
    <property type="component" value="Unassembled WGS sequence"/>
</dbReference>
<dbReference type="InterPro" id="IPR001128">
    <property type="entry name" value="Cyt_P450"/>
</dbReference>
<dbReference type="GO" id="GO:0016705">
    <property type="term" value="F:oxidoreductase activity, acting on paired donors, with incorporation or reduction of molecular oxygen"/>
    <property type="evidence" value="ECO:0007669"/>
    <property type="project" value="InterPro"/>
</dbReference>
<dbReference type="PANTHER" id="PTHR47944:SF17">
    <property type="entry name" value="3,9-DIHYDROXYPTEROCARPAN 6A-MONOOXYGENASE"/>
    <property type="match status" value="1"/>
</dbReference>
<evidence type="ECO:0000256" key="8">
    <source>
        <dbReference type="ARBA" id="ARBA00023002"/>
    </source>
</evidence>
<dbReference type="OrthoDB" id="1434228at2759"/>
<keyword evidence="4" id="KW-0349">Heme</keyword>
<dbReference type="Pfam" id="PF00067">
    <property type="entry name" value="p450"/>
    <property type="match status" value="1"/>
</dbReference>
<dbReference type="GO" id="GO:0005506">
    <property type="term" value="F:iron ion binding"/>
    <property type="evidence" value="ECO:0007669"/>
    <property type="project" value="InterPro"/>
</dbReference>
<reference evidence="13" key="1">
    <citation type="submission" date="2016-06" db="EMBL/GenBank/DDBJ databases">
        <title>Parallel loss of symbiosis genes in relatives of nitrogen-fixing non-legume Parasponia.</title>
        <authorList>
            <person name="Van Velzen R."/>
            <person name="Holmer R."/>
            <person name="Bu F."/>
            <person name="Rutten L."/>
            <person name="Van Zeijl A."/>
            <person name="Liu W."/>
            <person name="Santuari L."/>
            <person name="Cao Q."/>
            <person name="Sharma T."/>
            <person name="Shen D."/>
            <person name="Roswanjaya Y."/>
            <person name="Wardhani T."/>
            <person name="Kalhor M.S."/>
            <person name="Jansen J."/>
            <person name="Van den Hoogen J."/>
            <person name="Gungor B."/>
            <person name="Hartog M."/>
            <person name="Hontelez J."/>
            <person name="Verver J."/>
            <person name="Yang W.-C."/>
            <person name="Schijlen E."/>
            <person name="Repin R."/>
            <person name="Schilthuizen M."/>
            <person name="Schranz E."/>
            <person name="Heidstra R."/>
            <person name="Miyata K."/>
            <person name="Fedorova E."/>
            <person name="Kohlen W."/>
            <person name="Bisseling T."/>
            <person name="Smit S."/>
            <person name="Geurts R."/>
        </authorList>
    </citation>
    <scope>NUCLEOTIDE SEQUENCE [LARGE SCALE GENOMIC DNA]</scope>
    <source>
        <strain evidence="13">cv. WU1-14</strain>
    </source>
</reference>
<evidence type="ECO:0000256" key="2">
    <source>
        <dbReference type="ARBA" id="ARBA00004167"/>
    </source>
</evidence>
<evidence type="ECO:0000256" key="1">
    <source>
        <dbReference type="ARBA" id="ARBA00001971"/>
    </source>
</evidence>
<keyword evidence="9" id="KW-0408">Iron</keyword>
<evidence type="ECO:0000256" key="11">
    <source>
        <dbReference type="ARBA" id="ARBA00023136"/>
    </source>
</evidence>
<evidence type="ECO:0000313" key="13">
    <source>
        <dbReference type="Proteomes" id="UP000237105"/>
    </source>
</evidence>
<organism evidence="12 13">
    <name type="scientific">Parasponia andersonii</name>
    <name type="common">Sponia andersonii</name>
    <dbReference type="NCBI Taxonomy" id="3476"/>
    <lineage>
        <taxon>Eukaryota</taxon>
        <taxon>Viridiplantae</taxon>
        <taxon>Streptophyta</taxon>
        <taxon>Embryophyta</taxon>
        <taxon>Tracheophyta</taxon>
        <taxon>Spermatophyta</taxon>
        <taxon>Magnoliopsida</taxon>
        <taxon>eudicotyledons</taxon>
        <taxon>Gunneridae</taxon>
        <taxon>Pentapetalae</taxon>
        <taxon>rosids</taxon>
        <taxon>fabids</taxon>
        <taxon>Rosales</taxon>
        <taxon>Cannabaceae</taxon>
        <taxon>Parasponia</taxon>
    </lineage>
</organism>
<protein>
    <submittedName>
        <fullName evidence="12">Cytochrome P</fullName>
    </submittedName>
</protein>
<dbReference type="EMBL" id="JXTB01000775">
    <property type="protein sequence ID" value="PON32864.1"/>
    <property type="molecule type" value="Genomic_DNA"/>
</dbReference>
<comment type="caution">
    <text evidence="12">The sequence shown here is derived from an EMBL/GenBank/DDBJ whole genome shotgun (WGS) entry which is preliminary data.</text>
</comment>
<keyword evidence="11" id="KW-0472">Membrane</keyword>
<keyword evidence="5" id="KW-0812">Transmembrane</keyword>
<dbReference type="PANTHER" id="PTHR47944">
    <property type="entry name" value="CYTOCHROME P450 98A9"/>
    <property type="match status" value="1"/>
</dbReference>
<keyword evidence="6" id="KW-0479">Metal-binding</keyword>
<evidence type="ECO:0000313" key="12">
    <source>
        <dbReference type="EMBL" id="PON32864.1"/>
    </source>
</evidence>
<gene>
    <name evidence="12" type="ORF">PanWU01x14_357430</name>
</gene>
<comment type="cofactor">
    <cofactor evidence="1">
        <name>heme</name>
        <dbReference type="ChEBI" id="CHEBI:30413"/>
    </cofactor>
</comment>
<evidence type="ECO:0000256" key="10">
    <source>
        <dbReference type="ARBA" id="ARBA00023033"/>
    </source>
</evidence>
<evidence type="ECO:0000256" key="5">
    <source>
        <dbReference type="ARBA" id="ARBA00022692"/>
    </source>
</evidence>
<evidence type="ECO:0000256" key="6">
    <source>
        <dbReference type="ARBA" id="ARBA00022723"/>
    </source>
</evidence>
<dbReference type="SUPFAM" id="SSF48264">
    <property type="entry name" value="Cytochrome P450"/>
    <property type="match status" value="1"/>
</dbReference>
<proteinExistence type="inferred from homology"/>
<dbReference type="STRING" id="3476.A0A2P5A8L7"/>
<keyword evidence="8" id="KW-0560">Oxidoreductase</keyword>
<name>A0A2P5A8L7_PARAD</name>
<comment type="similarity">
    <text evidence="3">Belongs to the cytochrome P450 family.</text>
</comment>
<dbReference type="AlphaFoldDB" id="A0A2P5A8L7"/>
<dbReference type="InterPro" id="IPR036396">
    <property type="entry name" value="Cyt_P450_sf"/>
</dbReference>
<evidence type="ECO:0000256" key="3">
    <source>
        <dbReference type="ARBA" id="ARBA00010617"/>
    </source>
</evidence>